<organism evidence="3 4">
    <name type="scientific">Saccharothrix yanglingensis</name>
    <dbReference type="NCBI Taxonomy" id="659496"/>
    <lineage>
        <taxon>Bacteria</taxon>
        <taxon>Bacillati</taxon>
        <taxon>Actinomycetota</taxon>
        <taxon>Actinomycetes</taxon>
        <taxon>Pseudonocardiales</taxon>
        <taxon>Pseudonocardiaceae</taxon>
        <taxon>Saccharothrix</taxon>
    </lineage>
</organism>
<accession>A0ABU0X131</accession>
<feature type="domain" description="Beta-lactamase class A catalytic" evidence="2">
    <location>
        <begin position="134"/>
        <end position="265"/>
    </location>
</feature>
<evidence type="ECO:0000256" key="1">
    <source>
        <dbReference type="SAM" id="MobiDB-lite"/>
    </source>
</evidence>
<dbReference type="PANTHER" id="PTHR35333:SF3">
    <property type="entry name" value="BETA-LACTAMASE-TYPE TRANSPEPTIDASE FOLD CONTAINING PROTEIN"/>
    <property type="match status" value="1"/>
</dbReference>
<gene>
    <name evidence="3" type="ORF">CKY47_17840</name>
</gene>
<evidence type="ECO:0000313" key="3">
    <source>
        <dbReference type="EMBL" id="MDQ2585815.1"/>
    </source>
</evidence>
<dbReference type="Gene3D" id="3.40.710.10">
    <property type="entry name" value="DD-peptidase/beta-lactamase superfamily"/>
    <property type="match status" value="1"/>
</dbReference>
<evidence type="ECO:0000313" key="4">
    <source>
        <dbReference type="Proteomes" id="UP001225605"/>
    </source>
</evidence>
<comment type="caution">
    <text evidence="3">The sequence shown here is derived from an EMBL/GenBank/DDBJ whole genome shotgun (WGS) entry which is preliminary data.</text>
</comment>
<proteinExistence type="predicted"/>
<dbReference type="InterPro" id="IPR000871">
    <property type="entry name" value="Beta-lactam_class-A"/>
</dbReference>
<feature type="compositionally biased region" description="Basic and acidic residues" evidence="1">
    <location>
        <begin position="55"/>
        <end position="66"/>
    </location>
</feature>
<sequence length="422" mass="45271">MRHPGRGRRVAVARAGPGRDRGRGAAAGAGGRHRRAERRPALDRPHVGASGPRGGGRDVRGADRLTRTPLPSSIPELRTTGGRFVVLLTRRHLLCAWGAAGAATLLPATTAQARTGPDDWLAWFRANRRHVAAVVDDGRGGRVAHRPHEPQPLASAVKVVHLAGYSAALRAGLVRADEPVRVGDWEQYYLGLDGGAHPASLRALGIRSTNGVTADDPDHLVTLDDLVASMIRFSDNAATDFLRYRLGEGLLRAAAARHGWPTAPVPEILGEVLAFILGRRVDVRRYLEDPRLQLEVVGKFPDLPATYDGQRPWARTTWAGTAAGLNRAHRSLTSDEVARTHLERGRPTPPGVVGVGFKGGSLAGILTVGTTVRWADGRVGSAAVLVREVDEQRFATSGELVSLVRQTLLDPAALRRFQVSLS</sequence>
<keyword evidence="4" id="KW-1185">Reference proteome</keyword>
<protein>
    <recommendedName>
        <fullName evidence="2">Beta-lactamase class A catalytic domain-containing protein</fullName>
    </recommendedName>
</protein>
<reference evidence="3 4" key="1">
    <citation type="submission" date="2017-06" db="EMBL/GenBank/DDBJ databases">
        <title>Cultured bacterium strain Saccharothrix yanglingensis Hhs.015.</title>
        <authorList>
            <person name="Xia Y."/>
        </authorList>
    </citation>
    <scope>NUCLEOTIDE SEQUENCE [LARGE SCALE GENOMIC DNA]</scope>
    <source>
        <strain evidence="3 4">Hhs.015</strain>
    </source>
</reference>
<feature type="region of interest" description="Disordered" evidence="1">
    <location>
        <begin position="1"/>
        <end position="74"/>
    </location>
</feature>
<dbReference type="InterPro" id="IPR045155">
    <property type="entry name" value="Beta-lactam_cat"/>
</dbReference>
<name>A0ABU0X131_9PSEU</name>
<dbReference type="Proteomes" id="UP001225605">
    <property type="component" value="Unassembled WGS sequence"/>
</dbReference>
<feature type="compositionally biased region" description="Basic residues" evidence="1">
    <location>
        <begin position="1"/>
        <end position="11"/>
    </location>
</feature>
<dbReference type="InterPro" id="IPR012338">
    <property type="entry name" value="Beta-lactam/transpept-like"/>
</dbReference>
<dbReference type="SUPFAM" id="SSF56601">
    <property type="entry name" value="beta-lactamase/transpeptidase-like"/>
    <property type="match status" value="1"/>
</dbReference>
<dbReference type="EMBL" id="NSDM01000007">
    <property type="protein sequence ID" value="MDQ2585815.1"/>
    <property type="molecule type" value="Genomic_DNA"/>
</dbReference>
<evidence type="ECO:0000259" key="2">
    <source>
        <dbReference type="Pfam" id="PF13354"/>
    </source>
</evidence>
<dbReference type="Pfam" id="PF13354">
    <property type="entry name" value="Beta-lactamase2"/>
    <property type="match status" value="1"/>
</dbReference>
<dbReference type="PANTHER" id="PTHR35333">
    <property type="entry name" value="BETA-LACTAMASE"/>
    <property type="match status" value="1"/>
</dbReference>